<name>A0A4R2RXQ5_9FIRM</name>
<accession>A0A4R2RXQ5</accession>
<protein>
    <submittedName>
        <fullName evidence="1">Uncharacterized protein</fullName>
    </submittedName>
</protein>
<sequence length="54" mass="6089">MAKENPKFTKEQLLSAKAFAGQRDILNALLEEGKLYTADEVAQMVTDFLSREVE</sequence>
<gene>
    <name evidence="1" type="ORF">EDD73_108124</name>
</gene>
<dbReference type="EMBL" id="SLXT01000008">
    <property type="protein sequence ID" value="TCP64771.1"/>
    <property type="molecule type" value="Genomic_DNA"/>
</dbReference>
<dbReference type="AlphaFoldDB" id="A0A4R2RXQ5"/>
<evidence type="ECO:0000313" key="2">
    <source>
        <dbReference type="Proteomes" id="UP000294813"/>
    </source>
</evidence>
<organism evidence="1 2">
    <name type="scientific">Heliophilum fasciatum</name>
    <dbReference type="NCBI Taxonomy" id="35700"/>
    <lineage>
        <taxon>Bacteria</taxon>
        <taxon>Bacillati</taxon>
        <taxon>Bacillota</taxon>
        <taxon>Clostridia</taxon>
        <taxon>Eubacteriales</taxon>
        <taxon>Heliobacteriaceae</taxon>
        <taxon>Heliophilum</taxon>
    </lineage>
</organism>
<keyword evidence="2" id="KW-1185">Reference proteome</keyword>
<dbReference type="RefSeq" id="WP_165876350.1">
    <property type="nucleotide sequence ID" value="NZ_JAOQNU010000008.1"/>
</dbReference>
<dbReference type="Proteomes" id="UP000294813">
    <property type="component" value="Unassembled WGS sequence"/>
</dbReference>
<proteinExistence type="predicted"/>
<comment type="caution">
    <text evidence="1">The sequence shown here is derived from an EMBL/GenBank/DDBJ whole genome shotgun (WGS) entry which is preliminary data.</text>
</comment>
<evidence type="ECO:0000313" key="1">
    <source>
        <dbReference type="EMBL" id="TCP64771.1"/>
    </source>
</evidence>
<reference evidence="1 2" key="1">
    <citation type="submission" date="2019-03" db="EMBL/GenBank/DDBJ databases">
        <title>Genomic Encyclopedia of Type Strains, Phase IV (KMG-IV): sequencing the most valuable type-strain genomes for metagenomic binning, comparative biology and taxonomic classification.</title>
        <authorList>
            <person name="Goeker M."/>
        </authorList>
    </citation>
    <scope>NUCLEOTIDE SEQUENCE [LARGE SCALE GENOMIC DNA]</scope>
    <source>
        <strain evidence="1 2">DSM 11170</strain>
    </source>
</reference>